<dbReference type="Gene3D" id="4.10.320.10">
    <property type="entry name" value="E3-binding domain"/>
    <property type="match status" value="1"/>
</dbReference>
<evidence type="ECO:0000259" key="2">
    <source>
        <dbReference type="Pfam" id="PF11774"/>
    </source>
</evidence>
<feature type="domain" description="Lsr2 DNA-binding" evidence="3">
    <location>
        <begin position="74"/>
        <end position="107"/>
    </location>
</feature>
<evidence type="ECO:0000259" key="3">
    <source>
        <dbReference type="Pfam" id="PF23359"/>
    </source>
</evidence>
<sequence length="109" mass="12280">MKKTKKIVEIVDDFDGTPADQTVRFAFNGASYEIDLSREHFEEFAEAIQPYIKAGRKVGSTRRRGNAGNPTQRLENAKIRAWAKEEGLELSDRGRIPAPIVEAYRKANA</sequence>
<accession>A0A0V8RZH0</accession>
<comment type="caution">
    <text evidence="4">The sequence shown here is derived from an EMBL/GenBank/DDBJ whole genome shotgun (WGS) entry which is preliminary data.</text>
</comment>
<dbReference type="Pfam" id="PF23359">
    <property type="entry name" value="Lsr2_DNA-bd"/>
    <property type="match status" value="1"/>
</dbReference>
<dbReference type="InterPro" id="IPR055370">
    <property type="entry name" value="Lsr2_DNA-bd"/>
</dbReference>
<gene>
    <name evidence="4" type="ORF">APY09_03825</name>
</gene>
<protein>
    <submittedName>
        <fullName evidence="4">Nucleoid-associated protein Lsr2</fullName>
    </submittedName>
</protein>
<evidence type="ECO:0000256" key="1">
    <source>
        <dbReference type="ARBA" id="ARBA00023125"/>
    </source>
</evidence>
<keyword evidence="1" id="KW-0238">DNA-binding</keyword>
<dbReference type="GO" id="GO:0003677">
    <property type="term" value="F:DNA binding"/>
    <property type="evidence" value="ECO:0007669"/>
    <property type="project" value="UniProtKB-KW"/>
</dbReference>
<reference evidence="4 5" key="1">
    <citation type="submission" date="2015-10" db="EMBL/GenBank/DDBJ databases">
        <title>Draft Genome of Actinomyces odontolyticus subsp. actinosynbacter strain XH001.</title>
        <authorList>
            <person name="Mclean J.S."/>
            <person name="He X."/>
        </authorList>
    </citation>
    <scope>NUCLEOTIDE SEQUENCE [LARGE SCALE GENOMIC DNA]</scope>
    <source>
        <strain evidence="4 5">XH001</strain>
    </source>
</reference>
<dbReference type="Pfam" id="PF11774">
    <property type="entry name" value="Lsr2"/>
    <property type="match status" value="1"/>
</dbReference>
<dbReference type="InterPro" id="IPR036625">
    <property type="entry name" value="E3-bd_dom_sf"/>
</dbReference>
<organism evidence="4 5">
    <name type="scientific">Schaalia odontolytica</name>
    <dbReference type="NCBI Taxonomy" id="1660"/>
    <lineage>
        <taxon>Bacteria</taxon>
        <taxon>Bacillati</taxon>
        <taxon>Actinomycetota</taxon>
        <taxon>Actinomycetes</taxon>
        <taxon>Actinomycetales</taxon>
        <taxon>Actinomycetaceae</taxon>
        <taxon>Schaalia</taxon>
    </lineage>
</organism>
<dbReference type="InterPro" id="IPR024412">
    <property type="entry name" value="Lsr2_dim_dom"/>
</dbReference>
<evidence type="ECO:0000313" key="4">
    <source>
        <dbReference type="EMBL" id="KSW13481.1"/>
    </source>
</evidence>
<evidence type="ECO:0000313" key="5">
    <source>
        <dbReference type="Proteomes" id="UP000054686"/>
    </source>
</evidence>
<dbReference type="OrthoDB" id="4113332at2"/>
<dbReference type="Gene3D" id="3.30.60.230">
    <property type="entry name" value="Lsr2, dimerization domain"/>
    <property type="match status" value="1"/>
</dbReference>
<dbReference type="EMBL" id="LLVT01000001">
    <property type="protein sequence ID" value="KSW13481.1"/>
    <property type="molecule type" value="Genomic_DNA"/>
</dbReference>
<dbReference type="InterPro" id="IPR042261">
    <property type="entry name" value="Lsr2-like_dimerization"/>
</dbReference>
<dbReference type="AlphaFoldDB" id="A0A0V8RZH0"/>
<proteinExistence type="predicted"/>
<dbReference type="GO" id="GO:0016746">
    <property type="term" value="F:acyltransferase activity"/>
    <property type="evidence" value="ECO:0007669"/>
    <property type="project" value="InterPro"/>
</dbReference>
<feature type="domain" description="Lsr2 dimerization" evidence="2">
    <location>
        <begin position="5"/>
        <end position="59"/>
    </location>
</feature>
<name>A0A0V8RZH0_9ACTO</name>
<dbReference type="RefSeq" id="WP_034465316.1">
    <property type="nucleotide sequence ID" value="NZ_CP040006.1"/>
</dbReference>
<dbReference type="Proteomes" id="UP000054686">
    <property type="component" value="Unassembled WGS sequence"/>
</dbReference>